<evidence type="ECO:0000313" key="4">
    <source>
        <dbReference type="Proteomes" id="UP000243308"/>
    </source>
</evidence>
<dbReference type="InterPro" id="IPR001810">
    <property type="entry name" value="F-box_dom"/>
</dbReference>
<proteinExistence type="predicted"/>
<evidence type="ECO:0000256" key="1">
    <source>
        <dbReference type="SAM" id="MobiDB-lite"/>
    </source>
</evidence>
<sequence length="508" mass="57361">MTNPHSVVLSPTRWVELPEIVHRFGCSIVIWVPTKQGHYYFRANDLVSCSQVCRTWYSVLYPLLWKRYDDSVNVWHFPREVAQANSRHFRHLTLSHAWPASAPIPDQLTTLYLSKKAIGSTVDLLQANPQLASIEIKLSNEHLYEDIQAGLDILTRLKKLRFYADRPDAVHLTQLLRRNPGLQKLLIEGDFDGVGAFMDGEPFADLVEIRLNVNLRLNPGLVHLISYCPNLKAIRFMIYNNGSPAMDLAQSLRENCPKLNSIRCLDADNVDTEGLIQEAGILALIGASSHLTQFEMPLEVFTVDIRDALLIPHATFLEMVHVYMDVCVGPPMANVGKILAGCANLKTFKLYSSSYYTAPLHALALFEEPWICDKLEVFRLKGIGYVVARDYQDHGDVFEHFQRDPDDVEGPGPIDTRVEASGQTEEGASVAETGSGIETDHQEVGQEPIKILSKHGWLAPSWKSEEDKGRLSSRNANVLLRTLLRRTVVMPRMRKVTFNRLSYTKMDS</sequence>
<feature type="region of interest" description="Disordered" evidence="1">
    <location>
        <begin position="401"/>
        <end position="432"/>
    </location>
</feature>
<dbReference type="EMBL" id="KN042435">
    <property type="protein sequence ID" value="KFH61916.1"/>
    <property type="molecule type" value="Genomic_DNA"/>
</dbReference>
<dbReference type="Pfam" id="PF12937">
    <property type="entry name" value="F-box-like"/>
    <property type="match status" value="1"/>
</dbReference>
<reference evidence="3 4" key="1">
    <citation type="submission" date="2011-02" db="EMBL/GenBank/DDBJ databases">
        <title>The Genome Sequence of Mortierella verticillata NRRL 6337.</title>
        <authorList>
            <consortium name="The Broad Institute Genome Sequencing Platform"/>
            <person name="Russ C."/>
            <person name="Cuomo C."/>
            <person name="Burger G."/>
            <person name="Gray M.W."/>
            <person name="Holland P.W.H."/>
            <person name="King N."/>
            <person name="Lang F.B.F."/>
            <person name="Roger A.J."/>
            <person name="Ruiz-Trillo I."/>
            <person name="Young S.K."/>
            <person name="Zeng Q."/>
            <person name="Gargeya S."/>
            <person name="Alvarado L."/>
            <person name="Berlin A."/>
            <person name="Chapman S.B."/>
            <person name="Chen Z."/>
            <person name="Freedman E."/>
            <person name="Gellesch M."/>
            <person name="Goldberg J."/>
            <person name="Griggs A."/>
            <person name="Gujja S."/>
            <person name="Heilman E."/>
            <person name="Heiman D."/>
            <person name="Howarth C."/>
            <person name="Mehta T."/>
            <person name="Neiman D."/>
            <person name="Pearson M."/>
            <person name="Roberts A."/>
            <person name="Saif S."/>
            <person name="Shea T."/>
            <person name="Shenoy N."/>
            <person name="Sisk P."/>
            <person name="Stolte C."/>
            <person name="Sykes S."/>
            <person name="White J."/>
            <person name="Yandava C."/>
            <person name="Haas B."/>
            <person name="Nusbaum C."/>
            <person name="Birren B."/>
        </authorList>
    </citation>
    <scope>NUCLEOTIDE SEQUENCE [LARGE SCALE GENOMIC DNA]</scope>
    <source>
        <strain evidence="3 4">NRRL 6337</strain>
    </source>
</reference>
<dbReference type="SUPFAM" id="SSF81383">
    <property type="entry name" value="F-box domain"/>
    <property type="match status" value="1"/>
</dbReference>
<evidence type="ECO:0000313" key="3">
    <source>
        <dbReference type="EMBL" id="KFH61916.1"/>
    </source>
</evidence>
<dbReference type="AlphaFoldDB" id="A0A086TIY9"/>
<dbReference type="Proteomes" id="UP000243308">
    <property type="component" value="Unassembled WGS sequence"/>
</dbReference>
<protein>
    <recommendedName>
        <fullName evidence="2">F-box domain-containing protein</fullName>
    </recommendedName>
</protein>
<dbReference type="InterPro" id="IPR036047">
    <property type="entry name" value="F-box-like_dom_sf"/>
</dbReference>
<keyword evidence="4" id="KW-1185">Reference proteome</keyword>
<dbReference type="OrthoDB" id="2387124at2759"/>
<feature type="domain" description="F-box" evidence="2">
    <location>
        <begin position="42"/>
        <end position="69"/>
    </location>
</feature>
<dbReference type="InterPro" id="IPR032675">
    <property type="entry name" value="LRR_dom_sf"/>
</dbReference>
<accession>A0A086TIY9</accession>
<dbReference type="SUPFAM" id="SSF52047">
    <property type="entry name" value="RNI-like"/>
    <property type="match status" value="1"/>
</dbReference>
<organism evidence="3 4">
    <name type="scientific">Podila verticillata NRRL 6337</name>
    <dbReference type="NCBI Taxonomy" id="1069443"/>
    <lineage>
        <taxon>Eukaryota</taxon>
        <taxon>Fungi</taxon>
        <taxon>Fungi incertae sedis</taxon>
        <taxon>Mucoromycota</taxon>
        <taxon>Mortierellomycotina</taxon>
        <taxon>Mortierellomycetes</taxon>
        <taxon>Mortierellales</taxon>
        <taxon>Mortierellaceae</taxon>
        <taxon>Podila</taxon>
    </lineage>
</organism>
<name>A0A086TIY9_9FUNG</name>
<evidence type="ECO:0000259" key="2">
    <source>
        <dbReference type="Pfam" id="PF12937"/>
    </source>
</evidence>
<dbReference type="Gene3D" id="3.80.10.10">
    <property type="entry name" value="Ribonuclease Inhibitor"/>
    <property type="match status" value="1"/>
</dbReference>
<gene>
    <name evidence="3" type="ORF">MVEG_12250</name>
</gene>